<dbReference type="OrthoDB" id="280680at2"/>
<dbReference type="RefSeq" id="WP_105354304.1">
    <property type="nucleotide sequence ID" value="NZ_PUIB01000012.1"/>
</dbReference>
<organism evidence="3 4">
    <name type="scientific">Blastopirellula marina</name>
    <dbReference type="NCBI Taxonomy" id="124"/>
    <lineage>
        <taxon>Bacteria</taxon>
        <taxon>Pseudomonadati</taxon>
        <taxon>Planctomycetota</taxon>
        <taxon>Planctomycetia</taxon>
        <taxon>Pirellulales</taxon>
        <taxon>Pirellulaceae</taxon>
        <taxon>Blastopirellula</taxon>
    </lineage>
</organism>
<comment type="caution">
    <text evidence="3">The sequence shown here is derived from an EMBL/GenBank/DDBJ whole genome shotgun (WGS) entry which is preliminary data.</text>
</comment>
<name>A0A2S8FXN8_9BACT</name>
<evidence type="ECO:0000259" key="2">
    <source>
        <dbReference type="Pfam" id="PF07589"/>
    </source>
</evidence>
<feature type="domain" description="Ice-binding protein C-terminal" evidence="2">
    <location>
        <begin position="234"/>
        <end position="253"/>
    </location>
</feature>
<dbReference type="EMBL" id="PUIB01000012">
    <property type="protein sequence ID" value="PQO36604.1"/>
    <property type="molecule type" value="Genomic_DNA"/>
</dbReference>
<accession>A0A2S8FXN8</accession>
<reference evidence="3 4" key="1">
    <citation type="submission" date="2018-02" db="EMBL/GenBank/DDBJ databases">
        <title>Comparative genomes isolates from brazilian mangrove.</title>
        <authorList>
            <person name="Araujo J.E."/>
            <person name="Taketani R.G."/>
            <person name="Silva M.C.P."/>
            <person name="Loureco M.V."/>
            <person name="Andreote F.D."/>
        </authorList>
    </citation>
    <scope>NUCLEOTIDE SEQUENCE [LARGE SCALE GENOMIC DNA]</scope>
    <source>
        <strain evidence="3 4">NAP PRIS-MGV</strain>
    </source>
</reference>
<dbReference type="InterPro" id="IPR013424">
    <property type="entry name" value="Ice-binding_C"/>
</dbReference>
<sequence length="270" mass="28828">MRLLSKTLLGLFLVGCTWNVSHAEIIPTDQITSDVFFGNGNSNGNFTVSQKAGVEIGLRAKVRYPSPLDDDQSNLLGYDIDQGVYYIAEPAVAPRLDRASWNVDWSVNSDYAETTNNMLSNFTYNLSVVYDPLSTGGTAGIAGYDPLQAGNDNSYGDNTTDENSDVMIGSGGTITDIHNTYTVAQNSTNITFSEIGLSNLYGGLYTFVFTVSDTNGVVASDQIEVYVGVNPPAAVPEPTSMAILGMGVLGFVGGGVARRRLKQKKEASNS</sequence>
<evidence type="ECO:0000313" key="4">
    <source>
        <dbReference type="Proteomes" id="UP000239388"/>
    </source>
</evidence>
<protein>
    <recommendedName>
        <fullName evidence="2">Ice-binding protein C-terminal domain-containing protein</fullName>
    </recommendedName>
</protein>
<feature type="signal peptide" evidence="1">
    <location>
        <begin position="1"/>
        <end position="23"/>
    </location>
</feature>
<feature type="chain" id="PRO_5015770568" description="Ice-binding protein C-terminal domain-containing protein" evidence="1">
    <location>
        <begin position="24"/>
        <end position="270"/>
    </location>
</feature>
<dbReference type="AlphaFoldDB" id="A0A2S8FXN8"/>
<evidence type="ECO:0000256" key="1">
    <source>
        <dbReference type="SAM" id="SignalP"/>
    </source>
</evidence>
<evidence type="ECO:0000313" key="3">
    <source>
        <dbReference type="EMBL" id="PQO36604.1"/>
    </source>
</evidence>
<dbReference type="Proteomes" id="UP000239388">
    <property type="component" value="Unassembled WGS sequence"/>
</dbReference>
<gene>
    <name evidence="3" type="ORF">C5Y98_11450</name>
</gene>
<keyword evidence="1" id="KW-0732">Signal</keyword>
<proteinExistence type="predicted"/>
<dbReference type="Pfam" id="PF07589">
    <property type="entry name" value="PEP-CTERM"/>
    <property type="match status" value="1"/>
</dbReference>
<dbReference type="NCBIfam" id="TIGR02595">
    <property type="entry name" value="PEP_CTERM"/>
    <property type="match status" value="1"/>
</dbReference>